<evidence type="ECO:0000313" key="3">
    <source>
        <dbReference type="Proteomes" id="UP000321181"/>
    </source>
</evidence>
<dbReference type="AlphaFoldDB" id="A0A512D996"/>
<protein>
    <submittedName>
        <fullName evidence="2">DNA-binding protein</fullName>
    </submittedName>
</protein>
<dbReference type="GO" id="GO:0008703">
    <property type="term" value="F:5-amino-6-(5-phosphoribosylamino)uracil reductase activity"/>
    <property type="evidence" value="ECO:0007669"/>
    <property type="project" value="InterPro"/>
</dbReference>
<sequence>MSLTRIHNLSISLDGFATGEPQSAEAPFGHAGERLHEWMFATHFWALQGASGSGADAGGSSGVDHAFAERHSVGIGAEIMGAHKFGPPGWQDDPDWTGWWGPNPPFHSPTFVLTHRPRPAMPMEGGTTFHFLDAGPADALEAARAAADGRDVRIGGGPTVVRDFLAAGLVDHMHLVQVPIVLGRGVRLWDGLEALEEAYDIEAVSSPSGVTHLTFSRKTVP</sequence>
<reference evidence="2 3" key="1">
    <citation type="submission" date="2019-07" db="EMBL/GenBank/DDBJ databases">
        <title>Whole genome shotgun sequence of Cellulomonas aerilata NBRC 106308.</title>
        <authorList>
            <person name="Hosoyama A."/>
            <person name="Uohara A."/>
            <person name="Ohji S."/>
            <person name="Ichikawa N."/>
        </authorList>
    </citation>
    <scope>NUCLEOTIDE SEQUENCE [LARGE SCALE GENOMIC DNA]</scope>
    <source>
        <strain evidence="2 3">NBRC 106308</strain>
    </source>
</reference>
<dbReference type="RefSeq" id="WP_146900287.1">
    <property type="nucleotide sequence ID" value="NZ_BAAARM010000001.1"/>
</dbReference>
<gene>
    <name evidence="2" type="ORF">CAE01nite_07880</name>
</gene>
<dbReference type="Pfam" id="PF01872">
    <property type="entry name" value="RibD_C"/>
    <property type="match status" value="1"/>
</dbReference>
<comment type="caution">
    <text evidence="2">The sequence shown here is derived from an EMBL/GenBank/DDBJ whole genome shotgun (WGS) entry which is preliminary data.</text>
</comment>
<dbReference type="Proteomes" id="UP000321181">
    <property type="component" value="Unassembled WGS sequence"/>
</dbReference>
<keyword evidence="3" id="KW-1185">Reference proteome</keyword>
<dbReference type="PANTHER" id="PTHR38011">
    <property type="entry name" value="DIHYDROFOLATE REDUCTASE FAMILY PROTEIN (AFU_ORTHOLOGUE AFUA_8G06820)"/>
    <property type="match status" value="1"/>
</dbReference>
<keyword evidence="2" id="KW-0238">DNA-binding</keyword>
<dbReference type="GO" id="GO:0009231">
    <property type="term" value="P:riboflavin biosynthetic process"/>
    <property type="evidence" value="ECO:0007669"/>
    <property type="project" value="InterPro"/>
</dbReference>
<dbReference type="InterPro" id="IPR050765">
    <property type="entry name" value="Riboflavin_Biosynth_HTPR"/>
</dbReference>
<dbReference type="EMBL" id="BJYY01000002">
    <property type="protein sequence ID" value="GEO33063.1"/>
    <property type="molecule type" value="Genomic_DNA"/>
</dbReference>
<accession>A0A512D996</accession>
<feature type="domain" description="Bacterial bifunctional deaminase-reductase C-terminal" evidence="1">
    <location>
        <begin position="7"/>
        <end position="195"/>
    </location>
</feature>
<proteinExistence type="predicted"/>
<organism evidence="2 3">
    <name type="scientific">Cellulomonas aerilata</name>
    <dbReference type="NCBI Taxonomy" id="515326"/>
    <lineage>
        <taxon>Bacteria</taxon>
        <taxon>Bacillati</taxon>
        <taxon>Actinomycetota</taxon>
        <taxon>Actinomycetes</taxon>
        <taxon>Micrococcales</taxon>
        <taxon>Cellulomonadaceae</taxon>
        <taxon>Cellulomonas</taxon>
    </lineage>
</organism>
<dbReference type="OrthoDB" id="2313602at2"/>
<dbReference type="PANTHER" id="PTHR38011:SF12">
    <property type="entry name" value="BIFUNCTIONAL DEAMINASE-REDUCTASE DOMAIN PROTEIN"/>
    <property type="match status" value="1"/>
</dbReference>
<dbReference type="GO" id="GO:0003677">
    <property type="term" value="F:DNA binding"/>
    <property type="evidence" value="ECO:0007669"/>
    <property type="project" value="UniProtKB-KW"/>
</dbReference>
<evidence type="ECO:0000259" key="1">
    <source>
        <dbReference type="Pfam" id="PF01872"/>
    </source>
</evidence>
<dbReference type="InterPro" id="IPR024072">
    <property type="entry name" value="DHFR-like_dom_sf"/>
</dbReference>
<dbReference type="Gene3D" id="3.40.430.10">
    <property type="entry name" value="Dihydrofolate Reductase, subunit A"/>
    <property type="match status" value="1"/>
</dbReference>
<name>A0A512D996_9CELL</name>
<dbReference type="SUPFAM" id="SSF53597">
    <property type="entry name" value="Dihydrofolate reductase-like"/>
    <property type="match status" value="1"/>
</dbReference>
<evidence type="ECO:0000313" key="2">
    <source>
        <dbReference type="EMBL" id="GEO33063.1"/>
    </source>
</evidence>
<dbReference type="InterPro" id="IPR002734">
    <property type="entry name" value="RibDG_C"/>
</dbReference>